<reference evidence="8" key="2">
    <citation type="submission" date="2023-11" db="UniProtKB">
        <authorList>
            <consortium name="WormBaseParasite"/>
        </authorList>
    </citation>
    <scope>IDENTIFICATION</scope>
</reference>
<keyword evidence="3" id="KW-0862">Zinc</keyword>
<organism evidence="7 8">
    <name type="scientific">Trichobilharzia regenti</name>
    <name type="common">Nasal bird schistosome</name>
    <dbReference type="NCBI Taxonomy" id="157069"/>
    <lineage>
        <taxon>Eukaryota</taxon>
        <taxon>Metazoa</taxon>
        <taxon>Spiralia</taxon>
        <taxon>Lophotrochozoa</taxon>
        <taxon>Platyhelminthes</taxon>
        <taxon>Trematoda</taxon>
        <taxon>Digenea</taxon>
        <taxon>Strigeidida</taxon>
        <taxon>Schistosomatoidea</taxon>
        <taxon>Schistosomatidae</taxon>
        <taxon>Trichobilharzia</taxon>
    </lineage>
</organism>
<dbReference type="PROSITE" id="PS51203">
    <property type="entry name" value="CS"/>
    <property type="match status" value="1"/>
</dbReference>
<dbReference type="AlphaFoldDB" id="A0AA85IYU4"/>
<evidence type="ECO:0008006" key="9">
    <source>
        <dbReference type="Google" id="ProtNLM"/>
    </source>
</evidence>
<protein>
    <recommendedName>
        <fullName evidence="9">CHORD domain-containing protein</fullName>
    </recommendedName>
</protein>
<dbReference type="WBParaSite" id="TREG1_114410.1">
    <property type="protein sequence ID" value="TREG1_114410.1"/>
    <property type="gene ID" value="TREG1_114410"/>
</dbReference>
<dbReference type="PANTHER" id="PTHR46983">
    <property type="entry name" value="CYSTEINE AND HISTIDINE-RICH DOMAIN-CONTAINING PROTEIN 1"/>
    <property type="match status" value="1"/>
</dbReference>
<evidence type="ECO:0000313" key="7">
    <source>
        <dbReference type="Proteomes" id="UP000050795"/>
    </source>
</evidence>
<evidence type="ECO:0000313" key="8">
    <source>
        <dbReference type="WBParaSite" id="TREG1_114410.1"/>
    </source>
</evidence>
<dbReference type="InterPro" id="IPR007052">
    <property type="entry name" value="CS_dom"/>
</dbReference>
<dbReference type="SUPFAM" id="SSF49764">
    <property type="entry name" value="HSP20-like chaperones"/>
    <property type="match status" value="1"/>
</dbReference>
<feature type="domain" description="CHORD" evidence="6">
    <location>
        <begin position="155"/>
        <end position="214"/>
    </location>
</feature>
<dbReference type="Gene3D" id="2.60.40.790">
    <property type="match status" value="1"/>
</dbReference>
<dbReference type="PROSITE" id="PS51401">
    <property type="entry name" value="CHORD"/>
    <property type="match status" value="2"/>
</dbReference>
<evidence type="ECO:0000256" key="3">
    <source>
        <dbReference type="ARBA" id="ARBA00022833"/>
    </source>
</evidence>
<dbReference type="InterPro" id="IPR039790">
    <property type="entry name" value="CHRD1"/>
</dbReference>
<evidence type="ECO:0000259" key="6">
    <source>
        <dbReference type="PROSITE" id="PS51401"/>
    </source>
</evidence>
<accession>A0AA85IYU4</accession>
<feature type="domain" description="CS" evidence="5">
    <location>
        <begin position="233"/>
        <end position="323"/>
    </location>
</feature>
<feature type="domain" description="CHORD" evidence="6">
    <location>
        <begin position="7"/>
        <end position="66"/>
    </location>
</feature>
<evidence type="ECO:0000256" key="4">
    <source>
        <dbReference type="SAM" id="MobiDB-lite"/>
    </source>
</evidence>
<dbReference type="GO" id="GO:0046872">
    <property type="term" value="F:metal ion binding"/>
    <property type="evidence" value="ECO:0007669"/>
    <property type="project" value="UniProtKB-KW"/>
</dbReference>
<evidence type="ECO:0000256" key="1">
    <source>
        <dbReference type="ARBA" id="ARBA00022723"/>
    </source>
</evidence>
<dbReference type="Gene3D" id="4.10.1130.20">
    <property type="match status" value="2"/>
</dbReference>
<proteinExistence type="predicted"/>
<dbReference type="Pfam" id="PF04968">
    <property type="entry name" value="CHORD"/>
    <property type="match status" value="2"/>
</dbReference>
<feature type="compositionally biased region" description="Basic and acidic residues" evidence="4">
    <location>
        <begin position="69"/>
        <end position="83"/>
    </location>
</feature>
<sequence length="341" mass="38131">MSELVLCYNKGCAQKFNPEENKEDSCRYHPGEPIFHDAKKKWSCCNKYSTDFSEFLSIKGCTVGKHSNTRPEEPVKEQKKVDLPVKPVPPPAAAVPKPVDLPRPSCTEPTYDLSIEVTSNLKTALEKLSLDPSFKPLGKSSEETNTGIHPVGTNCKNSGCKQLYTGTEADCELCLYHPGVAVFHEGMKYWTCCNQKTSEFETFVKQIGCTTGRHNWTIEDAKSTNLALTVQSSVNCRFDWYQSGGLITLNIYAKNIWPETVSIKANQVFLCVSLKFGLDYQLFTRDFNLFGVIDPQKSTVKLMPVKAEIILKKAEPISWSKLECKSLEDQETMANAGDKAI</sequence>
<dbReference type="Pfam" id="PF04969">
    <property type="entry name" value="CS"/>
    <property type="match status" value="1"/>
</dbReference>
<keyword evidence="2" id="KW-0677">Repeat</keyword>
<dbReference type="Proteomes" id="UP000050795">
    <property type="component" value="Unassembled WGS sequence"/>
</dbReference>
<evidence type="ECO:0000256" key="2">
    <source>
        <dbReference type="ARBA" id="ARBA00022737"/>
    </source>
</evidence>
<dbReference type="PANTHER" id="PTHR46983:SF3">
    <property type="entry name" value="CHPADIPLOID STATE MAINTENANCE PROTEIN CHPA"/>
    <property type="match status" value="1"/>
</dbReference>
<keyword evidence="1" id="KW-0479">Metal-binding</keyword>
<dbReference type="InterPro" id="IPR008978">
    <property type="entry name" value="HSP20-like_chaperone"/>
</dbReference>
<feature type="region of interest" description="Disordered" evidence="4">
    <location>
        <begin position="65"/>
        <end position="99"/>
    </location>
</feature>
<dbReference type="InterPro" id="IPR007051">
    <property type="entry name" value="CHORD_dom"/>
</dbReference>
<keyword evidence="7" id="KW-1185">Reference proteome</keyword>
<evidence type="ECO:0000259" key="5">
    <source>
        <dbReference type="PROSITE" id="PS51203"/>
    </source>
</evidence>
<name>A0AA85IYU4_TRIRE</name>
<reference evidence="7" key="1">
    <citation type="submission" date="2022-06" db="EMBL/GenBank/DDBJ databases">
        <authorList>
            <person name="Berger JAMES D."/>
            <person name="Berger JAMES D."/>
        </authorList>
    </citation>
    <scope>NUCLEOTIDE SEQUENCE [LARGE SCALE GENOMIC DNA]</scope>
</reference>